<dbReference type="InterPro" id="IPR009061">
    <property type="entry name" value="DNA-bd_dom_put_sf"/>
</dbReference>
<organism evidence="2 3">
    <name type="scientific">Candidatus Niyogibacteria bacterium CG10_big_fil_rev_8_21_14_0_10_46_36</name>
    <dbReference type="NCBI Taxonomy" id="1974726"/>
    <lineage>
        <taxon>Bacteria</taxon>
        <taxon>Candidatus Niyogiibacteriota</taxon>
    </lineage>
</organism>
<dbReference type="Gene3D" id="1.10.1660.10">
    <property type="match status" value="1"/>
</dbReference>
<dbReference type="GO" id="GO:0006355">
    <property type="term" value="P:regulation of DNA-templated transcription"/>
    <property type="evidence" value="ECO:0007669"/>
    <property type="project" value="InterPro"/>
</dbReference>
<dbReference type="NCBIfam" id="TIGR01764">
    <property type="entry name" value="excise"/>
    <property type="match status" value="1"/>
</dbReference>
<reference evidence="3" key="1">
    <citation type="submission" date="2017-09" db="EMBL/GenBank/DDBJ databases">
        <title>Depth-based differentiation of microbial function through sediment-hosted aquifers and enrichment of novel symbionts in the deep terrestrial subsurface.</title>
        <authorList>
            <person name="Probst A.J."/>
            <person name="Ladd B."/>
            <person name="Jarett J.K."/>
            <person name="Geller-Mcgrath D.E."/>
            <person name="Sieber C.M.K."/>
            <person name="Emerson J.B."/>
            <person name="Anantharaman K."/>
            <person name="Thomas B.C."/>
            <person name="Malmstrom R."/>
            <person name="Stieglmeier M."/>
            <person name="Klingl A."/>
            <person name="Woyke T."/>
            <person name="Ryan C.M."/>
            <person name="Banfield J.F."/>
        </authorList>
    </citation>
    <scope>NUCLEOTIDE SEQUENCE [LARGE SCALE GENOMIC DNA]</scope>
</reference>
<protein>
    <submittedName>
        <fullName evidence="2">MerR family DNA-binding transcriptional regulator</fullName>
    </submittedName>
</protein>
<comment type="caution">
    <text evidence="2">The sequence shown here is derived from an EMBL/GenBank/DDBJ whole genome shotgun (WGS) entry which is preliminary data.</text>
</comment>
<dbReference type="PROSITE" id="PS50937">
    <property type="entry name" value="HTH_MERR_2"/>
    <property type="match status" value="1"/>
</dbReference>
<dbReference type="InterPro" id="IPR010093">
    <property type="entry name" value="SinI_DNA-bd"/>
</dbReference>
<dbReference type="SUPFAM" id="SSF46955">
    <property type="entry name" value="Putative DNA-binding domain"/>
    <property type="match status" value="1"/>
</dbReference>
<dbReference type="AlphaFoldDB" id="A0A2H0TCD6"/>
<name>A0A2H0TCD6_9BACT</name>
<evidence type="ECO:0000313" key="3">
    <source>
        <dbReference type="Proteomes" id="UP000231503"/>
    </source>
</evidence>
<keyword evidence="2" id="KW-0238">DNA-binding</keyword>
<sequence length="73" mass="8581">MTRHYLTIKQAADFIGVSALTLRNWDKKGKLAAYRHPVNGYRLYRMADLEKFVKSISGRRPRKLNIVMLEDEE</sequence>
<gene>
    <name evidence="2" type="ORF">COU47_03785</name>
</gene>
<evidence type="ECO:0000313" key="2">
    <source>
        <dbReference type="EMBL" id="PIR69197.1"/>
    </source>
</evidence>
<accession>A0A2H0TCD6</accession>
<dbReference type="Pfam" id="PF00376">
    <property type="entry name" value="MerR"/>
    <property type="match status" value="1"/>
</dbReference>
<dbReference type="EMBL" id="PFCO01000009">
    <property type="protein sequence ID" value="PIR69197.1"/>
    <property type="molecule type" value="Genomic_DNA"/>
</dbReference>
<evidence type="ECO:0000259" key="1">
    <source>
        <dbReference type="PROSITE" id="PS50937"/>
    </source>
</evidence>
<dbReference type="InterPro" id="IPR000551">
    <property type="entry name" value="MerR-type_HTH_dom"/>
</dbReference>
<dbReference type="Proteomes" id="UP000231503">
    <property type="component" value="Unassembled WGS sequence"/>
</dbReference>
<dbReference type="CDD" id="cd04762">
    <property type="entry name" value="HTH_MerR-trunc"/>
    <property type="match status" value="1"/>
</dbReference>
<dbReference type="GO" id="GO:0003677">
    <property type="term" value="F:DNA binding"/>
    <property type="evidence" value="ECO:0007669"/>
    <property type="project" value="UniProtKB-KW"/>
</dbReference>
<proteinExistence type="predicted"/>
<feature type="domain" description="HTH merR-type" evidence="1">
    <location>
        <begin position="5"/>
        <end position="52"/>
    </location>
</feature>